<feature type="transmembrane region" description="Helical" evidence="10">
    <location>
        <begin position="339"/>
        <end position="360"/>
    </location>
</feature>
<dbReference type="Proteomes" id="UP001159405">
    <property type="component" value="Unassembled WGS sequence"/>
</dbReference>
<organism evidence="12 13">
    <name type="scientific">Porites lobata</name>
    <dbReference type="NCBI Taxonomy" id="104759"/>
    <lineage>
        <taxon>Eukaryota</taxon>
        <taxon>Metazoa</taxon>
        <taxon>Cnidaria</taxon>
        <taxon>Anthozoa</taxon>
        <taxon>Hexacorallia</taxon>
        <taxon>Scleractinia</taxon>
        <taxon>Fungiina</taxon>
        <taxon>Poritidae</taxon>
        <taxon>Porites</taxon>
    </lineage>
</organism>
<evidence type="ECO:0000256" key="10">
    <source>
        <dbReference type="SAM" id="Phobius"/>
    </source>
</evidence>
<feature type="transmembrane region" description="Helical" evidence="10">
    <location>
        <begin position="208"/>
        <end position="228"/>
    </location>
</feature>
<feature type="transmembrane region" description="Helical" evidence="10">
    <location>
        <begin position="412"/>
        <end position="433"/>
    </location>
</feature>
<dbReference type="CDD" id="cd00637">
    <property type="entry name" value="7tm_classA_rhodopsin-like"/>
    <property type="match status" value="2"/>
</dbReference>
<feature type="transmembrane region" description="Helical" evidence="10">
    <location>
        <begin position="380"/>
        <end position="400"/>
    </location>
</feature>
<evidence type="ECO:0000256" key="6">
    <source>
        <dbReference type="ARBA" id="ARBA00023136"/>
    </source>
</evidence>
<keyword evidence="13" id="KW-1185">Reference proteome</keyword>
<feature type="transmembrane region" description="Helical" evidence="10">
    <location>
        <begin position="6"/>
        <end position="33"/>
    </location>
</feature>
<evidence type="ECO:0000256" key="8">
    <source>
        <dbReference type="ARBA" id="ARBA00023180"/>
    </source>
</evidence>
<evidence type="ECO:0000256" key="3">
    <source>
        <dbReference type="ARBA" id="ARBA00022692"/>
    </source>
</evidence>
<feature type="transmembrane region" description="Helical" evidence="10">
    <location>
        <begin position="274"/>
        <end position="295"/>
    </location>
</feature>
<keyword evidence="3 10" id="KW-0812">Transmembrane</keyword>
<evidence type="ECO:0000256" key="4">
    <source>
        <dbReference type="ARBA" id="ARBA00022989"/>
    </source>
</evidence>
<name>A0ABN8R3J9_9CNID</name>
<keyword evidence="7" id="KW-0675">Receptor</keyword>
<keyword evidence="2" id="KW-1003">Cell membrane</keyword>
<sequence>MTNDTAAIAILCLLGFLSFIVFISNTFTVFVFWIHRKKLTRTSFLVINLAVADLFSGLTEIIEVAGGWTLASQIHSNKTIQEVIRPSLQIVFSFASVLFLVLISLERVFALIWPLGHRVTSTKVYIYSVVIVWLTGIAIGVSGFIALLGIYKFMYFVVGAAVIIGFSLITICLSYLSIRKRINNRTPAIDKAESRISAEQNTKLSKTLFIVIGAYVALWVPSVTWYNISVWYPSLFPYFVTHIFTMLHITNSLVNPIIYSLRIPVFKKNHTTMVVLLVLSVFIIIANTFTVFVFWIHRHKLKRTFLIVFNLTVADLFVGLVETVIAGRKLNGSKFMEGIPGSFLAMASGASVFFLVLVALERAFALIWPLRHRVTSTKVYIYSVAIIWLAGLSLGVLNFLTTNGIIDFRHYLFAYSVIIFLSLFVICSSYLLIRKRLYNRNPAIDEADCRKRVGQNAKFSKTLFIVIGASVTLWAPSMTLYNINNLWLGLLPGFMNYLTNFLHVSNSLVNPIIYSFRIPVFKKTLKQLANKLRICRPSKSYTITEKI</sequence>
<evidence type="ECO:0000313" key="13">
    <source>
        <dbReference type="Proteomes" id="UP001159405"/>
    </source>
</evidence>
<comment type="subcellular location">
    <subcellularLocation>
        <location evidence="1">Cell membrane</location>
        <topology evidence="1">Multi-pass membrane protein</topology>
    </subcellularLocation>
</comment>
<dbReference type="PRINTS" id="PR00237">
    <property type="entry name" value="GPCRRHODOPSN"/>
</dbReference>
<evidence type="ECO:0000313" key="12">
    <source>
        <dbReference type="EMBL" id="CAH3173366.1"/>
    </source>
</evidence>
<protein>
    <recommendedName>
        <fullName evidence="11">G-protein coupled receptors family 1 profile domain-containing protein</fullName>
    </recommendedName>
</protein>
<feature type="transmembrane region" description="Helical" evidence="10">
    <location>
        <begin position="497"/>
        <end position="516"/>
    </location>
</feature>
<feature type="transmembrane region" description="Helical" evidence="10">
    <location>
        <begin position="90"/>
        <end position="112"/>
    </location>
</feature>
<evidence type="ECO:0000256" key="9">
    <source>
        <dbReference type="ARBA" id="ARBA00023224"/>
    </source>
</evidence>
<keyword evidence="4 10" id="KW-1133">Transmembrane helix</keyword>
<feature type="domain" description="G-protein coupled receptors family 1 profile" evidence="11">
    <location>
        <begin position="24"/>
        <end position="259"/>
    </location>
</feature>
<evidence type="ECO:0000259" key="11">
    <source>
        <dbReference type="PROSITE" id="PS50262"/>
    </source>
</evidence>
<comment type="caution">
    <text evidence="12">The sequence shown here is derived from an EMBL/GenBank/DDBJ whole genome shotgun (WGS) entry which is preliminary data.</text>
</comment>
<dbReference type="EMBL" id="CALNXK010000181">
    <property type="protein sequence ID" value="CAH3173366.1"/>
    <property type="molecule type" value="Genomic_DNA"/>
</dbReference>
<keyword evidence="6 10" id="KW-0472">Membrane</keyword>
<evidence type="ECO:0000256" key="1">
    <source>
        <dbReference type="ARBA" id="ARBA00004651"/>
    </source>
</evidence>
<evidence type="ECO:0000256" key="5">
    <source>
        <dbReference type="ARBA" id="ARBA00023040"/>
    </source>
</evidence>
<dbReference type="InterPro" id="IPR017452">
    <property type="entry name" value="GPCR_Rhodpsn_7TM"/>
</dbReference>
<gene>
    <name evidence="12" type="ORF">PLOB_00014066</name>
</gene>
<evidence type="ECO:0000256" key="7">
    <source>
        <dbReference type="ARBA" id="ARBA00023170"/>
    </source>
</evidence>
<dbReference type="InterPro" id="IPR000276">
    <property type="entry name" value="GPCR_Rhodpsn"/>
</dbReference>
<proteinExistence type="predicted"/>
<dbReference type="Gene3D" id="1.20.1070.10">
    <property type="entry name" value="Rhodopsin 7-helix transmembrane proteins"/>
    <property type="match status" value="2"/>
</dbReference>
<feature type="transmembrane region" description="Helical" evidence="10">
    <location>
        <begin position="45"/>
        <end position="70"/>
    </location>
</feature>
<dbReference type="PANTHER" id="PTHR24246">
    <property type="entry name" value="OLFACTORY RECEPTOR AND ADENOSINE RECEPTOR"/>
    <property type="match status" value="1"/>
</dbReference>
<feature type="transmembrane region" description="Helical" evidence="10">
    <location>
        <begin position="459"/>
        <end position="477"/>
    </location>
</feature>
<feature type="transmembrane region" description="Helical" evidence="10">
    <location>
        <begin position="153"/>
        <end position="176"/>
    </location>
</feature>
<evidence type="ECO:0000256" key="2">
    <source>
        <dbReference type="ARBA" id="ARBA00022475"/>
    </source>
</evidence>
<keyword evidence="8" id="KW-0325">Glycoprotein</keyword>
<feature type="domain" description="G-protein coupled receptors family 1 profile" evidence="11">
    <location>
        <begin position="286"/>
        <end position="514"/>
    </location>
</feature>
<keyword evidence="5" id="KW-0297">G-protein coupled receptor</keyword>
<dbReference type="PROSITE" id="PS50262">
    <property type="entry name" value="G_PROTEIN_RECEP_F1_2"/>
    <property type="match status" value="2"/>
</dbReference>
<dbReference type="SUPFAM" id="SSF81321">
    <property type="entry name" value="Family A G protein-coupled receptor-like"/>
    <property type="match status" value="2"/>
</dbReference>
<dbReference type="PANTHER" id="PTHR24246:SF27">
    <property type="entry name" value="ADENOSINE RECEPTOR, ISOFORM A"/>
    <property type="match status" value="1"/>
</dbReference>
<feature type="transmembrane region" description="Helical" evidence="10">
    <location>
        <begin position="124"/>
        <end position="147"/>
    </location>
</feature>
<reference evidence="12 13" key="1">
    <citation type="submission" date="2022-05" db="EMBL/GenBank/DDBJ databases">
        <authorList>
            <consortium name="Genoscope - CEA"/>
            <person name="William W."/>
        </authorList>
    </citation>
    <scope>NUCLEOTIDE SEQUENCE [LARGE SCALE GENOMIC DNA]</scope>
</reference>
<dbReference type="Pfam" id="PF00001">
    <property type="entry name" value="7tm_1"/>
    <property type="match status" value="3"/>
</dbReference>
<accession>A0ABN8R3J9</accession>
<keyword evidence="9" id="KW-0807">Transducer</keyword>